<organism evidence="2 3">
    <name type="scientific">Lecanosticta acicola</name>
    <dbReference type="NCBI Taxonomy" id="111012"/>
    <lineage>
        <taxon>Eukaryota</taxon>
        <taxon>Fungi</taxon>
        <taxon>Dikarya</taxon>
        <taxon>Ascomycota</taxon>
        <taxon>Pezizomycotina</taxon>
        <taxon>Dothideomycetes</taxon>
        <taxon>Dothideomycetidae</taxon>
        <taxon>Mycosphaerellales</taxon>
        <taxon>Mycosphaerellaceae</taxon>
        <taxon>Lecanosticta</taxon>
    </lineage>
</organism>
<dbReference type="Proteomes" id="UP001296104">
    <property type="component" value="Unassembled WGS sequence"/>
</dbReference>
<name>A0AAI9EFS2_9PEZI</name>
<feature type="region of interest" description="Disordered" evidence="1">
    <location>
        <begin position="47"/>
        <end position="240"/>
    </location>
</feature>
<protein>
    <submittedName>
        <fullName evidence="2">Uncharacterized protein</fullName>
    </submittedName>
</protein>
<dbReference type="EMBL" id="CAVMBE010000149">
    <property type="protein sequence ID" value="CAK4034912.1"/>
    <property type="molecule type" value="Genomic_DNA"/>
</dbReference>
<sequence length="258" mass="27421">MAQASFEYSRSGTLPDQSRYSYTYSASVWRPTPEDLDLGKAIEEFASLGFAPPPPPIATSSHRDGNSSINRHDAKSRIASSGRVQDPILPGSYSGRYSTAPSAAAAPAASSSSSSRRPDRPAAVVAPRTIAIAAAAAPPPLPSELERRPPPRRCSRTSPHASSARAPLMNEDRALVPYGGAREYGTTTDDAMTLGPEDSVSQVSRSRPRRREGSVVSGQTIRFGGEKKREGGAEPEPEVYAVDGKGDAICLTRDVTPW</sequence>
<reference evidence="2" key="1">
    <citation type="submission" date="2023-11" db="EMBL/GenBank/DDBJ databases">
        <authorList>
            <person name="Alioto T."/>
            <person name="Alioto T."/>
            <person name="Gomez Garrido J."/>
        </authorList>
    </citation>
    <scope>NUCLEOTIDE SEQUENCE</scope>
</reference>
<proteinExistence type="predicted"/>
<dbReference type="AlphaFoldDB" id="A0AAI9EFS2"/>
<keyword evidence="3" id="KW-1185">Reference proteome</keyword>
<feature type="compositionally biased region" description="Low complexity" evidence="1">
    <location>
        <begin position="100"/>
        <end position="136"/>
    </location>
</feature>
<evidence type="ECO:0000313" key="3">
    <source>
        <dbReference type="Proteomes" id="UP001296104"/>
    </source>
</evidence>
<accession>A0AAI9EFS2</accession>
<gene>
    <name evidence="2" type="ORF">LECACI_7A010070</name>
</gene>
<evidence type="ECO:0000256" key="1">
    <source>
        <dbReference type="SAM" id="MobiDB-lite"/>
    </source>
</evidence>
<evidence type="ECO:0000313" key="2">
    <source>
        <dbReference type="EMBL" id="CAK4034912.1"/>
    </source>
</evidence>
<feature type="compositionally biased region" description="Basic and acidic residues" evidence="1">
    <location>
        <begin position="61"/>
        <end position="76"/>
    </location>
</feature>
<comment type="caution">
    <text evidence="2">The sequence shown here is derived from an EMBL/GenBank/DDBJ whole genome shotgun (WGS) entry which is preliminary data.</text>
</comment>